<dbReference type="GeneID" id="19333041"/>
<dbReference type="OrthoDB" id="3646200at2759"/>
<dbReference type="EMBL" id="KB446557">
    <property type="protein sequence ID" value="EME84775.1"/>
    <property type="molecule type" value="Genomic_DNA"/>
</dbReference>
<evidence type="ECO:0000256" key="1">
    <source>
        <dbReference type="SAM" id="MobiDB-lite"/>
    </source>
</evidence>
<dbReference type="KEGG" id="pfj:MYCFIDRAFT_173702"/>
<reference evidence="2 3" key="1">
    <citation type="journal article" date="2012" name="PLoS Pathog.">
        <title>Diverse lifestyles and strategies of plant pathogenesis encoded in the genomes of eighteen Dothideomycetes fungi.</title>
        <authorList>
            <person name="Ohm R.A."/>
            <person name="Feau N."/>
            <person name="Henrissat B."/>
            <person name="Schoch C.L."/>
            <person name="Horwitz B.A."/>
            <person name="Barry K.W."/>
            <person name="Condon B.J."/>
            <person name="Copeland A.C."/>
            <person name="Dhillon B."/>
            <person name="Glaser F."/>
            <person name="Hesse C.N."/>
            <person name="Kosti I."/>
            <person name="LaButti K."/>
            <person name="Lindquist E.A."/>
            <person name="Lucas S."/>
            <person name="Salamov A.A."/>
            <person name="Bradshaw R.E."/>
            <person name="Ciuffetti L."/>
            <person name="Hamelin R.C."/>
            <person name="Kema G.H.J."/>
            <person name="Lawrence C."/>
            <person name="Scott J.A."/>
            <person name="Spatafora J.W."/>
            <person name="Turgeon B.G."/>
            <person name="de Wit P.J.G.M."/>
            <person name="Zhong S."/>
            <person name="Goodwin S.B."/>
            <person name="Grigoriev I.V."/>
        </authorList>
    </citation>
    <scope>NUCLEOTIDE SEQUENCE [LARGE SCALE GENOMIC DNA]</scope>
    <source>
        <strain evidence="2 3">CIRAD86</strain>
    </source>
</reference>
<evidence type="ECO:0000313" key="3">
    <source>
        <dbReference type="Proteomes" id="UP000016932"/>
    </source>
</evidence>
<dbReference type="HOGENOM" id="CLU_1518526_0_0_1"/>
<dbReference type="VEuPathDB" id="FungiDB:MYCFIDRAFT_173702"/>
<feature type="region of interest" description="Disordered" evidence="1">
    <location>
        <begin position="157"/>
        <end position="177"/>
    </location>
</feature>
<name>M2Z4R0_PSEFD</name>
<gene>
    <name evidence="2" type="ORF">MYCFIDRAFT_173702</name>
</gene>
<sequence>MTRVRIPMPSNQEHDTIGNSPTAAVRQAGLDNNQGGLQAVTRLYTQLGRHRSAWLCLQAQRAHVMQEYQNGRRFFEDSMSLVCDVLATDNSIDGEDWDSAKAQLLEDGRTIRARSESVKEVEKRIASVEWAIGQVESQIMTGLMRLVPEMPSAAKWVSDLRESSTDDESCSPSPSPM</sequence>
<dbReference type="AlphaFoldDB" id="M2Z4R0"/>
<dbReference type="Proteomes" id="UP000016932">
    <property type="component" value="Unassembled WGS sequence"/>
</dbReference>
<keyword evidence="3" id="KW-1185">Reference proteome</keyword>
<proteinExistence type="predicted"/>
<organism evidence="2 3">
    <name type="scientific">Pseudocercospora fijiensis (strain CIRAD86)</name>
    <name type="common">Black leaf streak disease fungus</name>
    <name type="synonym">Mycosphaerella fijiensis</name>
    <dbReference type="NCBI Taxonomy" id="383855"/>
    <lineage>
        <taxon>Eukaryota</taxon>
        <taxon>Fungi</taxon>
        <taxon>Dikarya</taxon>
        <taxon>Ascomycota</taxon>
        <taxon>Pezizomycotina</taxon>
        <taxon>Dothideomycetes</taxon>
        <taxon>Dothideomycetidae</taxon>
        <taxon>Mycosphaerellales</taxon>
        <taxon>Mycosphaerellaceae</taxon>
        <taxon>Pseudocercospora</taxon>
    </lineage>
</organism>
<dbReference type="RefSeq" id="XP_007925369.1">
    <property type="nucleotide sequence ID" value="XM_007927178.1"/>
</dbReference>
<protein>
    <submittedName>
        <fullName evidence="2">Uncharacterized protein</fullName>
    </submittedName>
</protein>
<accession>M2Z4R0</accession>
<evidence type="ECO:0000313" key="2">
    <source>
        <dbReference type="EMBL" id="EME84775.1"/>
    </source>
</evidence>